<dbReference type="AlphaFoldDB" id="A0A1F7X3Y8"/>
<evidence type="ECO:0000313" key="2">
    <source>
        <dbReference type="Proteomes" id="UP000176778"/>
    </source>
</evidence>
<dbReference type="Proteomes" id="UP000176778">
    <property type="component" value="Unassembled WGS sequence"/>
</dbReference>
<evidence type="ECO:0000313" key="1">
    <source>
        <dbReference type="EMBL" id="OGM09691.1"/>
    </source>
</evidence>
<gene>
    <name evidence="1" type="ORF">A2Y68_03655</name>
</gene>
<accession>A0A1F7X3Y8</accession>
<proteinExistence type="predicted"/>
<organism evidence="1 2">
    <name type="scientific">Candidatus Woesebacteria bacterium RBG_13_46_13</name>
    <dbReference type="NCBI Taxonomy" id="1802479"/>
    <lineage>
        <taxon>Bacteria</taxon>
        <taxon>Candidatus Woeseibacteriota</taxon>
    </lineage>
</organism>
<protein>
    <submittedName>
        <fullName evidence="1">Uncharacterized protein</fullName>
    </submittedName>
</protein>
<sequence length="595" mass="66913">MSGCEKLSRRDFLKLMGVGAGALITHPQEMQRERGKNLLGHDSLEVLGIEERPGIIRLEETPVVCFPLRDDYFLSSTKPIEVWSLGGVDASFSKIFTLRTPDGGRIKVAPLHHTTGVKTLPLAILAEEATGLSFIDKLREPDIADFSMIGEYYPNKQHNLLESAAQFLRHQLRQGIFRSGTSYSTLSILDIRGDRAYRYGEINGVQIRGAGVCGFATTLSHALSLTETRVDERQAHSYWSTYWVGPLDPEVSLEGDATISSTGGIESDFRWTPSQDFYISIDAAMAIRGPRQTDGLTGNNSRLLLTLSLQRERPNLAEQLSKIERIKEAYDDYNLRGIAPASEVQEGMLMESYAPGEGIFYRDLYRSVRNEEDRSGFEEELANDSLTRDILAVQVLVERYIREYPYEEYWERHEKTLGSYIKESEWYENLDASTKESLNCGLDNIDQQNWRFPTQVTQCVAWVIFLSSLGRANSPLNISGFDINYARDLVPEELRGGGGPRVLRGWTTYVSTERLEDFEPGDLFVTQNVPYDQGAGHVGAIVAKKTIDGKTALLVSDANRGFDGKVRLFKVDETNKYAIFGRPPINWVGMRRANV</sequence>
<reference evidence="1 2" key="1">
    <citation type="journal article" date="2016" name="Nat. Commun.">
        <title>Thousands of microbial genomes shed light on interconnected biogeochemical processes in an aquifer system.</title>
        <authorList>
            <person name="Anantharaman K."/>
            <person name="Brown C.T."/>
            <person name="Hug L.A."/>
            <person name="Sharon I."/>
            <person name="Castelle C.J."/>
            <person name="Probst A.J."/>
            <person name="Thomas B.C."/>
            <person name="Singh A."/>
            <person name="Wilkins M.J."/>
            <person name="Karaoz U."/>
            <person name="Brodie E.L."/>
            <person name="Williams K.H."/>
            <person name="Hubbard S.S."/>
            <person name="Banfield J.F."/>
        </authorList>
    </citation>
    <scope>NUCLEOTIDE SEQUENCE [LARGE SCALE GENOMIC DNA]</scope>
</reference>
<comment type="caution">
    <text evidence="1">The sequence shown here is derived from an EMBL/GenBank/DDBJ whole genome shotgun (WGS) entry which is preliminary data.</text>
</comment>
<name>A0A1F7X3Y8_9BACT</name>
<dbReference type="EMBL" id="MGFR01000003">
    <property type="protein sequence ID" value="OGM09691.1"/>
    <property type="molecule type" value="Genomic_DNA"/>
</dbReference>
<dbReference type="InterPro" id="IPR019546">
    <property type="entry name" value="TAT_signal_bac_arc"/>
</dbReference>
<dbReference type="STRING" id="1802479.A2Y68_03655"/>
<dbReference type="NCBIfam" id="TIGR01409">
    <property type="entry name" value="TAT_signal_seq"/>
    <property type="match status" value="1"/>
</dbReference>